<feature type="active site" description="Acyl-ester intermediate" evidence="2">
    <location>
        <position position="229"/>
    </location>
</feature>
<accession>A0A023GDQ2</accession>
<protein>
    <submittedName>
        <fullName evidence="5">Putative lipid particle</fullName>
    </submittedName>
</protein>
<feature type="transmembrane region" description="Helical" evidence="3">
    <location>
        <begin position="12"/>
        <end position="34"/>
    </location>
</feature>
<evidence type="ECO:0000259" key="4">
    <source>
        <dbReference type="Pfam" id="PF01425"/>
    </source>
</evidence>
<dbReference type="PANTHER" id="PTHR43372">
    <property type="entry name" value="FATTY-ACID AMIDE HYDROLASE"/>
    <property type="match status" value="1"/>
</dbReference>
<organism evidence="5">
    <name type="scientific">Amblyomma triste</name>
    <name type="common">Neotropical tick</name>
    <dbReference type="NCBI Taxonomy" id="251400"/>
    <lineage>
        <taxon>Eukaryota</taxon>
        <taxon>Metazoa</taxon>
        <taxon>Ecdysozoa</taxon>
        <taxon>Arthropoda</taxon>
        <taxon>Chelicerata</taxon>
        <taxon>Arachnida</taxon>
        <taxon>Acari</taxon>
        <taxon>Parasitiformes</taxon>
        <taxon>Ixodida</taxon>
        <taxon>Ixodoidea</taxon>
        <taxon>Ixodidae</taxon>
        <taxon>Amblyomminae</taxon>
        <taxon>Amblyomma</taxon>
    </lineage>
</organism>
<dbReference type="Pfam" id="PF01425">
    <property type="entry name" value="Amidase"/>
    <property type="match status" value="1"/>
</dbReference>
<dbReference type="AlphaFoldDB" id="A0A023GDQ2"/>
<feature type="domain" description="Amidase" evidence="4">
    <location>
        <begin position="68"/>
        <end position="501"/>
    </location>
</feature>
<dbReference type="InterPro" id="IPR052739">
    <property type="entry name" value="FAAH2"/>
</dbReference>
<dbReference type="InterPro" id="IPR036928">
    <property type="entry name" value="AS_sf"/>
</dbReference>
<proteinExistence type="evidence at transcript level"/>
<dbReference type="GO" id="GO:0012505">
    <property type="term" value="C:endomembrane system"/>
    <property type="evidence" value="ECO:0007669"/>
    <property type="project" value="TreeGrafter"/>
</dbReference>
<keyword evidence="3" id="KW-1133">Transmembrane helix</keyword>
<keyword evidence="3" id="KW-0812">Transmembrane</keyword>
<feature type="active site" description="Charge relay system" evidence="2">
    <location>
        <position position="130"/>
    </location>
</feature>
<evidence type="ECO:0000256" key="1">
    <source>
        <dbReference type="ARBA" id="ARBA00009199"/>
    </source>
</evidence>
<dbReference type="SUPFAM" id="SSF75304">
    <property type="entry name" value="Amidase signature (AS) enzymes"/>
    <property type="match status" value="1"/>
</dbReference>
<evidence type="ECO:0000313" key="5">
    <source>
        <dbReference type="EMBL" id="JAC31972.1"/>
    </source>
</evidence>
<feature type="active site" description="Charge relay system" evidence="2">
    <location>
        <position position="205"/>
    </location>
</feature>
<dbReference type="EMBL" id="GBBM01003446">
    <property type="protein sequence ID" value="JAC31972.1"/>
    <property type="molecule type" value="mRNA"/>
</dbReference>
<comment type="similarity">
    <text evidence="1">Belongs to the amidase family.</text>
</comment>
<reference evidence="5" key="1">
    <citation type="submission" date="2014-03" db="EMBL/GenBank/DDBJ databases">
        <title>The sialotranscriptome of Amblyomma triste, Amblyomma parvum and Amblyomma cajennense ticks, uncovered by 454-based RNA-seq.</title>
        <authorList>
            <person name="Garcia G.R."/>
            <person name="Gardinassi L.G."/>
            <person name="Ribeiro J.M."/>
            <person name="Anatriello E."/>
            <person name="Ferreira B.R."/>
            <person name="Moreira H.N."/>
            <person name="Mafra C."/>
            <person name="Olegario M.M."/>
            <person name="Szabo P.J."/>
            <person name="Miranda-Santos I.K."/>
            <person name="Maruyama S.R."/>
        </authorList>
    </citation>
    <scope>NUCLEOTIDE SEQUENCE</scope>
    <source>
        <strain evidence="5">Mato Grasso do Sul</strain>
        <tissue evidence="5">Salivary glands</tissue>
    </source>
</reference>
<dbReference type="Gene3D" id="3.90.1300.10">
    <property type="entry name" value="Amidase signature (AS) domain"/>
    <property type="match status" value="1"/>
</dbReference>
<keyword evidence="3" id="KW-0472">Membrane</keyword>
<dbReference type="PROSITE" id="PS00571">
    <property type="entry name" value="AMIDASES"/>
    <property type="match status" value="1"/>
</dbReference>
<sequence length="525" mass="57597">MPSFMKTCRAVLVEVFVYLWCNATRLLFHLWFFWQRPRSVPPAKDDILLRSATSLAAAIRNGEVKSVDVISAYIRRIEEVQPIINAVVEERFEEALQDAEEVDRLVASGTMSVQQLSEEKPLLGVPFSIKDSIAVKGMRQDAGSLMYRGRRAVEDAPTVARMRAAGAIPLVLTNVPELCLWTDAHNLLYGTTRNPHDTRRGPGGSSGGEGSLLASAGSLVGLGTDIGGSVRIPAAYCGIFSHKPTAGVVPNTGLLPDVGDNMRIYNCVGPMVRFSEDLPLLLKVLAGSTAEEIKLSEEVDIKGLKVFFTETEGSLYFSRVTSEARQAVRKVKRHLQEVVGSEIHPLRVPELQYALITWFKFSAAREPQFMELNDGNVFVGILRSLVGAGRHTLAMLISNKLAAALRFTRRQDAEEFLDSVDAVRERLEKVLGDNGVLIVPAEPSTAPYHHQDLLFFDSPGMANLFSILKMPATACPVMKAANGLPLAVQVVAKRGNDRLCLAVAKEIERHFGGWIQPGIRNISNE</sequence>
<evidence type="ECO:0000256" key="2">
    <source>
        <dbReference type="PIRSR" id="PIRSR001221-1"/>
    </source>
</evidence>
<dbReference type="InterPro" id="IPR020556">
    <property type="entry name" value="Amidase_CS"/>
</dbReference>
<dbReference type="InterPro" id="IPR023631">
    <property type="entry name" value="Amidase_dom"/>
</dbReference>
<evidence type="ECO:0000256" key="3">
    <source>
        <dbReference type="SAM" id="Phobius"/>
    </source>
</evidence>
<dbReference type="PIRSF" id="PIRSF001221">
    <property type="entry name" value="Amidase_fungi"/>
    <property type="match status" value="1"/>
</dbReference>
<name>A0A023GDQ2_AMBTT</name>
<dbReference type="PANTHER" id="PTHR43372:SF4">
    <property type="entry name" value="FATTY-ACID AMIDE HYDROLASE 2"/>
    <property type="match status" value="1"/>
</dbReference>